<feature type="domain" description="HTH iclR-type" evidence="4">
    <location>
        <begin position="11"/>
        <end position="70"/>
    </location>
</feature>
<dbReference type="GO" id="GO:0003677">
    <property type="term" value="F:DNA binding"/>
    <property type="evidence" value="ECO:0007669"/>
    <property type="project" value="UniProtKB-KW"/>
</dbReference>
<dbReference type="AlphaFoldDB" id="A0ABD5RU37"/>
<proteinExistence type="predicted"/>
<accession>A0ABD5RU37</accession>
<dbReference type="Pfam" id="PF01614">
    <property type="entry name" value="IclR_C"/>
    <property type="match status" value="1"/>
</dbReference>
<dbReference type="CDD" id="cd00090">
    <property type="entry name" value="HTH_ARSR"/>
    <property type="match status" value="1"/>
</dbReference>
<evidence type="ECO:0000313" key="6">
    <source>
        <dbReference type="EMBL" id="MFC5973997.1"/>
    </source>
</evidence>
<dbReference type="Pfam" id="PF09339">
    <property type="entry name" value="HTH_IclR"/>
    <property type="match status" value="1"/>
</dbReference>
<dbReference type="Gene3D" id="1.10.10.10">
    <property type="entry name" value="Winged helix-like DNA-binding domain superfamily/Winged helix DNA-binding domain"/>
    <property type="match status" value="1"/>
</dbReference>
<dbReference type="SMART" id="SM00346">
    <property type="entry name" value="HTH_ICLR"/>
    <property type="match status" value="1"/>
</dbReference>
<dbReference type="PROSITE" id="PS51077">
    <property type="entry name" value="HTH_ICLR"/>
    <property type="match status" value="1"/>
</dbReference>
<dbReference type="InterPro" id="IPR011991">
    <property type="entry name" value="ArsR-like_HTH"/>
</dbReference>
<protein>
    <submittedName>
        <fullName evidence="6">IclR family transcriptional regulator</fullName>
    </submittedName>
</protein>
<dbReference type="SUPFAM" id="SSF55781">
    <property type="entry name" value="GAF domain-like"/>
    <property type="match status" value="1"/>
</dbReference>
<dbReference type="RefSeq" id="WP_247421066.1">
    <property type="nucleotide sequence ID" value="NZ_JALLGW010000004.1"/>
</dbReference>
<evidence type="ECO:0000256" key="1">
    <source>
        <dbReference type="ARBA" id="ARBA00023015"/>
    </source>
</evidence>
<evidence type="ECO:0000259" key="4">
    <source>
        <dbReference type="PROSITE" id="PS51077"/>
    </source>
</evidence>
<name>A0ABD5RU37_9EURY</name>
<dbReference type="PANTHER" id="PTHR30136">
    <property type="entry name" value="HELIX-TURN-HELIX TRANSCRIPTIONAL REGULATOR, ICLR FAMILY"/>
    <property type="match status" value="1"/>
</dbReference>
<dbReference type="Gene3D" id="3.30.450.40">
    <property type="match status" value="1"/>
</dbReference>
<gene>
    <name evidence="6" type="ORF">ACFPYI_21970</name>
</gene>
<dbReference type="PANTHER" id="PTHR30136:SF35">
    <property type="entry name" value="HTH-TYPE TRANSCRIPTIONAL REGULATOR RV1719"/>
    <property type="match status" value="1"/>
</dbReference>
<dbReference type="PROSITE" id="PS51078">
    <property type="entry name" value="ICLR_ED"/>
    <property type="match status" value="1"/>
</dbReference>
<keyword evidence="3" id="KW-0804">Transcription</keyword>
<keyword evidence="2" id="KW-0238">DNA-binding</keyword>
<dbReference type="InterPro" id="IPR036388">
    <property type="entry name" value="WH-like_DNA-bd_sf"/>
</dbReference>
<dbReference type="InterPro" id="IPR005471">
    <property type="entry name" value="Tscrpt_reg_IclR_N"/>
</dbReference>
<sequence>MVNKHRGGRTIKAAETVFDIIETLQVEGPMQVTELADNVGKAPSTVHGHLTTLLQREYVVRQDGKYKLGLKFTKLGREIRFDLDVVSTAEPTLTALAEDTGEEAWLTIEENGASVPVMNKTVDRSVESVGMIGSYTDIHNSGAGKSVLAFLPEDQILDIIEKKGLPKSTEHTITDHEKLLAELAEIRENGYAVSDEERYEGVRSVFSPIIVGERVYGSIGVAGPANRLRDSLYQEEIPERVMEASNEIELRLRYPKFNQGES</sequence>
<keyword evidence="1" id="KW-0805">Transcription regulation</keyword>
<dbReference type="InterPro" id="IPR036390">
    <property type="entry name" value="WH_DNA-bd_sf"/>
</dbReference>
<keyword evidence="7" id="KW-1185">Reference proteome</keyword>
<feature type="domain" description="IclR-ED" evidence="5">
    <location>
        <begin position="71"/>
        <end position="254"/>
    </location>
</feature>
<evidence type="ECO:0000256" key="3">
    <source>
        <dbReference type="ARBA" id="ARBA00023163"/>
    </source>
</evidence>
<evidence type="ECO:0000313" key="7">
    <source>
        <dbReference type="Proteomes" id="UP001596099"/>
    </source>
</evidence>
<evidence type="ECO:0000256" key="2">
    <source>
        <dbReference type="ARBA" id="ARBA00023125"/>
    </source>
</evidence>
<dbReference type="EMBL" id="JBHSQH010000009">
    <property type="protein sequence ID" value="MFC5973997.1"/>
    <property type="molecule type" value="Genomic_DNA"/>
</dbReference>
<comment type="caution">
    <text evidence="6">The sequence shown here is derived from an EMBL/GenBank/DDBJ whole genome shotgun (WGS) entry which is preliminary data.</text>
</comment>
<organism evidence="6 7">
    <name type="scientific">Halomarina salina</name>
    <dbReference type="NCBI Taxonomy" id="1872699"/>
    <lineage>
        <taxon>Archaea</taxon>
        <taxon>Methanobacteriati</taxon>
        <taxon>Methanobacteriota</taxon>
        <taxon>Stenosarchaea group</taxon>
        <taxon>Halobacteria</taxon>
        <taxon>Halobacteriales</taxon>
        <taxon>Natronomonadaceae</taxon>
        <taxon>Halomarina</taxon>
    </lineage>
</organism>
<dbReference type="Proteomes" id="UP001596099">
    <property type="component" value="Unassembled WGS sequence"/>
</dbReference>
<dbReference type="SUPFAM" id="SSF46785">
    <property type="entry name" value="Winged helix' DNA-binding domain"/>
    <property type="match status" value="1"/>
</dbReference>
<dbReference type="InterPro" id="IPR050707">
    <property type="entry name" value="HTH_MetabolicPath_Reg"/>
</dbReference>
<reference evidence="6 7" key="1">
    <citation type="journal article" date="2019" name="Int. J. Syst. Evol. Microbiol.">
        <title>The Global Catalogue of Microorganisms (GCM) 10K type strain sequencing project: providing services to taxonomists for standard genome sequencing and annotation.</title>
        <authorList>
            <consortium name="The Broad Institute Genomics Platform"/>
            <consortium name="The Broad Institute Genome Sequencing Center for Infectious Disease"/>
            <person name="Wu L."/>
            <person name="Ma J."/>
        </authorList>
    </citation>
    <scope>NUCLEOTIDE SEQUENCE [LARGE SCALE GENOMIC DNA]</scope>
    <source>
        <strain evidence="6 7">CGMCC 1.12543</strain>
    </source>
</reference>
<dbReference type="InterPro" id="IPR014757">
    <property type="entry name" value="Tscrpt_reg_IclR_C"/>
</dbReference>
<evidence type="ECO:0000259" key="5">
    <source>
        <dbReference type="PROSITE" id="PS51078"/>
    </source>
</evidence>
<dbReference type="GO" id="GO:0006355">
    <property type="term" value="P:regulation of DNA-templated transcription"/>
    <property type="evidence" value="ECO:0007669"/>
    <property type="project" value="UniProtKB-ARBA"/>
</dbReference>
<dbReference type="InterPro" id="IPR029016">
    <property type="entry name" value="GAF-like_dom_sf"/>
</dbReference>